<dbReference type="PRINTS" id="PR00881">
    <property type="entry name" value="L7ARS6FAMILY"/>
</dbReference>
<keyword evidence="2" id="KW-0687">Ribonucleoprotein</keyword>
<name>A0AA36CGA0_9BILA</name>
<evidence type="ECO:0000313" key="6">
    <source>
        <dbReference type="Proteomes" id="UP001177023"/>
    </source>
</evidence>
<evidence type="ECO:0000256" key="1">
    <source>
        <dbReference type="ARBA" id="ARBA00007337"/>
    </source>
</evidence>
<dbReference type="EMBL" id="CATQJA010001605">
    <property type="protein sequence ID" value="CAJ0567947.1"/>
    <property type="molecule type" value="Genomic_DNA"/>
</dbReference>
<organism evidence="5 6">
    <name type="scientific">Mesorhabditis spiculigera</name>
    <dbReference type="NCBI Taxonomy" id="96644"/>
    <lineage>
        <taxon>Eukaryota</taxon>
        <taxon>Metazoa</taxon>
        <taxon>Ecdysozoa</taxon>
        <taxon>Nematoda</taxon>
        <taxon>Chromadorea</taxon>
        <taxon>Rhabditida</taxon>
        <taxon>Rhabditina</taxon>
        <taxon>Rhabditomorpha</taxon>
        <taxon>Rhabditoidea</taxon>
        <taxon>Rhabditidae</taxon>
        <taxon>Mesorhabditinae</taxon>
        <taxon>Mesorhabditis</taxon>
    </lineage>
</organism>
<proteinExistence type="inferred from homology"/>
<dbReference type="InterPro" id="IPR050257">
    <property type="entry name" value="eL8/uL1-like"/>
</dbReference>
<dbReference type="Pfam" id="PF01248">
    <property type="entry name" value="Ribosomal_L7Ae"/>
    <property type="match status" value="1"/>
</dbReference>
<comment type="similarity">
    <text evidence="1">Belongs to the eukaryotic ribosomal protein eL8 family.</text>
</comment>
<feature type="region of interest" description="Disordered" evidence="3">
    <location>
        <begin position="1"/>
        <end position="20"/>
    </location>
</feature>
<protein>
    <recommendedName>
        <fullName evidence="4">Ribosomal protein eL8/eL30/eS12/Gadd45 domain-containing protein</fullName>
    </recommendedName>
</protein>
<dbReference type="Proteomes" id="UP001177023">
    <property type="component" value="Unassembled WGS sequence"/>
</dbReference>
<accession>A0AA36CGA0</accession>
<feature type="non-terminal residue" evidence="5">
    <location>
        <position position="1"/>
    </location>
</feature>
<feature type="domain" description="Ribosomal protein eL8/eL30/eS12/Gadd45" evidence="4">
    <location>
        <begin position="52"/>
        <end position="140"/>
    </location>
</feature>
<keyword evidence="6" id="KW-1185">Reference proteome</keyword>
<dbReference type="InterPro" id="IPR018492">
    <property type="entry name" value="Ribosomal_eL8/Nhp2"/>
</dbReference>
<evidence type="ECO:0000256" key="3">
    <source>
        <dbReference type="SAM" id="MobiDB-lite"/>
    </source>
</evidence>
<dbReference type="InterPro" id="IPR004038">
    <property type="entry name" value="Ribosomal_eL8/eL30/eS12/Gad45"/>
</dbReference>
<dbReference type="SUPFAM" id="SSF55315">
    <property type="entry name" value="L30e-like"/>
    <property type="match status" value="1"/>
</dbReference>
<evidence type="ECO:0000259" key="4">
    <source>
        <dbReference type="Pfam" id="PF01248"/>
    </source>
</evidence>
<dbReference type="Gene3D" id="3.30.1330.30">
    <property type="match status" value="1"/>
</dbReference>
<dbReference type="GO" id="GO:0003723">
    <property type="term" value="F:RNA binding"/>
    <property type="evidence" value="ECO:0007669"/>
    <property type="project" value="InterPro"/>
</dbReference>
<dbReference type="AlphaFoldDB" id="A0AA36CGA0"/>
<dbReference type="GO" id="GO:1990904">
    <property type="term" value="C:ribonucleoprotein complex"/>
    <property type="evidence" value="ECO:0007669"/>
    <property type="project" value="UniProtKB-KW"/>
</dbReference>
<reference evidence="5" key="1">
    <citation type="submission" date="2023-06" db="EMBL/GenBank/DDBJ databases">
        <authorList>
            <person name="Delattre M."/>
        </authorList>
    </citation>
    <scope>NUCLEOTIDE SEQUENCE</scope>
    <source>
        <strain evidence="5">AF72</strain>
    </source>
</reference>
<evidence type="ECO:0000313" key="5">
    <source>
        <dbReference type="EMBL" id="CAJ0567947.1"/>
    </source>
</evidence>
<dbReference type="InterPro" id="IPR029064">
    <property type="entry name" value="Ribosomal_eL30-like_sf"/>
</dbReference>
<comment type="caution">
    <text evidence="5">The sequence shown here is derived from an EMBL/GenBank/DDBJ whole genome shotgun (WGS) entry which is preliminary data.</text>
</comment>
<sequence>MGKKSLALDETMDTTVNEEAGAPVTDKDAYEEQCALANEIASPMANRKLAKKVYKLVKKASAVKTAVRFGIADVSKGLRKNEKGIVVLAGNVTPIDIYSHVPAFCEEKGVPYVYTPSRESLGLAAGFRRSIIILLIRPNAAYQASLLWFDFLCNSELYDELFEACNLLVPNTKEN</sequence>
<gene>
    <name evidence="5" type="ORF">MSPICULIGERA_LOCUS6480</name>
</gene>
<evidence type="ECO:0000256" key="2">
    <source>
        <dbReference type="ARBA" id="ARBA00023274"/>
    </source>
</evidence>
<dbReference type="PANTHER" id="PTHR23105">
    <property type="entry name" value="RIBOSOMAL PROTEIN L7AE FAMILY MEMBER"/>
    <property type="match status" value="1"/>
</dbReference>